<name>A0ABR9E9X2_9GAMM</name>
<sequence length="1041" mass="114326">MSMLTSWFIRNPVAANLIMLLILVMGYMTVNGMRIEGFPKLPADTIIIDTTYYGAYTEQVDEQITQKVEDALEGLNGIKTIKSFSYNNGSQVRVEKNAGHDLQRLLDDIRLRIDGVATLPSDAERPKISLNDFDFPALYVMLDGEIDQKTLQQLAKTLKENLLEQPEISKLRLLGEKQPEMRIGTNPDELERYGLTISDVAAAIKKSSLLSTAGMLKTKGANISLRADSQAYYKADFENIPVIENGDGTRILLRDIAMVEDQYQDDDVIVRFDGKPAIGMEVLIGRKENVLHIADVAKRVIADFESQLPPEMSVSMFGDSSSYISDRLSLLRTSAIQGLLLVVFLLALFLHTKLALWVGMGIPICIAGALAVMGTSWIDYSLNDITTFGLIIALGILVDDAVVVGESVFTERRRHKDPIVGTEQGVKKVATATVFGVLTTIAAFLPMMLIQEGFGTVLSAFSGVVILALLFSLFESKFILPAHLAYVDIDKKPSTFVVARLWSQCQHFAQTTLSRFRDSIYAPALNWAIRQRYAMLITFVSVALLGMGLIENGKIKSIFFPDVPGQIIRVTMEMDPRAPYSMTIGNMEKIEKIGNEINDFYIQKGVTEAAPINHMLKVVAGAFQGEIYAELLPSESRKNLNTSDIVNLWRERVGELEGTINLKFSASDEGTSGGLELYLFGKNEAILKEASNELMQELNAIQGVYNLRDSIKGGQPEVRLLLKPEATHLGFSAQDLAFEIGGRFTGIEAQRMQRSGEEVKVYVSNNKESSRTLEDLMQTRVRSQNGEWYSLLSIAEISSSYASDYIERRNGKRVNNVQAQVDEGIVSNTEVGQQITEVIVPKLKGMFPTINVVVGGELQEAQALSGSLSRALIVISVLIYVLLAIPLKSYFQPFIIMAVVPFGFIGAAAGHLIMDVPLSLLSFFGMLALTGIIVNDSLVMMTRFNHERANGLDISAALISSGVGRFQAIFLTTVTTVAGLIPLMSETSEQAQYLIPAAISLAYGEIFGTAITLILIPVLIAIAEDAKAVIKKPVRVNDASA</sequence>
<evidence type="ECO:0000313" key="3">
    <source>
        <dbReference type="Proteomes" id="UP000615755"/>
    </source>
</evidence>
<keyword evidence="1" id="KW-1133">Transmembrane helix</keyword>
<organism evidence="2 3">
    <name type="scientific">Pseudoalteromonas aurantia 208</name>
    <dbReference type="NCBI Taxonomy" id="1314867"/>
    <lineage>
        <taxon>Bacteria</taxon>
        <taxon>Pseudomonadati</taxon>
        <taxon>Pseudomonadota</taxon>
        <taxon>Gammaproteobacteria</taxon>
        <taxon>Alteromonadales</taxon>
        <taxon>Pseudoalteromonadaceae</taxon>
        <taxon>Pseudoalteromonas</taxon>
    </lineage>
</organism>
<dbReference type="PANTHER" id="PTHR32063">
    <property type="match status" value="1"/>
</dbReference>
<gene>
    <name evidence="2" type="ORF">PAUR_a1226</name>
</gene>
<feature type="transmembrane region" description="Helical" evidence="1">
    <location>
        <begin position="390"/>
        <end position="409"/>
    </location>
</feature>
<feature type="transmembrane region" description="Helical" evidence="1">
    <location>
        <begin position="429"/>
        <end position="450"/>
    </location>
</feature>
<dbReference type="Gene3D" id="1.20.1640.10">
    <property type="entry name" value="Multidrug efflux transporter AcrB transmembrane domain"/>
    <property type="match status" value="2"/>
</dbReference>
<keyword evidence="3" id="KW-1185">Reference proteome</keyword>
<proteinExistence type="predicted"/>
<evidence type="ECO:0000313" key="2">
    <source>
        <dbReference type="EMBL" id="MBE0367786.1"/>
    </source>
</evidence>
<keyword evidence="1" id="KW-0472">Membrane</keyword>
<reference evidence="2 3" key="1">
    <citation type="submission" date="2015-03" db="EMBL/GenBank/DDBJ databases">
        <title>Genome sequence of Pseudoalteromonas aurantia.</title>
        <authorList>
            <person name="Xie B.-B."/>
            <person name="Rong J.-C."/>
            <person name="Qin Q.-L."/>
            <person name="Zhang Y.-Z."/>
        </authorList>
    </citation>
    <scope>NUCLEOTIDE SEQUENCE [LARGE SCALE GENOMIC DNA]</scope>
    <source>
        <strain evidence="2 3">208</strain>
    </source>
</reference>
<feature type="transmembrane region" description="Helical" evidence="1">
    <location>
        <begin position="993"/>
        <end position="1022"/>
    </location>
</feature>
<dbReference type="InterPro" id="IPR027463">
    <property type="entry name" value="AcrB_DN_DC_subdom"/>
</dbReference>
<comment type="caution">
    <text evidence="2">The sequence shown here is derived from an EMBL/GenBank/DDBJ whole genome shotgun (WGS) entry which is preliminary data.</text>
</comment>
<evidence type="ECO:0000256" key="1">
    <source>
        <dbReference type="SAM" id="Phobius"/>
    </source>
</evidence>
<feature type="transmembrane region" description="Helical" evidence="1">
    <location>
        <begin position="868"/>
        <end position="887"/>
    </location>
</feature>
<dbReference type="Gene3D" id="3.30.70.1430">
    <property type="entry name" value="Multidrug efflux transporter AcrB pore domain"/>
    <property type="match status" value="2"/>
</dbReference>
<dbReference type="SUPFAM" id="SSF82714">
    <property type="entry name" value="Multidrug efflux transporter AcrB TolC docking domain, DN and DC subdomains"/>
    <property type="match status" value="2"/>
</dbReference>
<feature type="transmembrane region" description="Helical" evidence="1">
    <location>
        <begin position="330"/>
        <end position="350"/>
    </location>
</feature>
<dbReference type="Pfam" id="PF00873">
    <property type="entry name" value="ACR_tran"/>
    <property type="match status" value="1"/>
</dbReference>
<feature type="transmembrane region" description="Helical" evidence="1">
    <location>
        <begin position="894"/>
        <end position="914"/>
    </location>
</feature>
<dbReference type="Gene3D" id="3.30.70.1320">
    <property type="entry name" value="Multidrug efflux transporter AcrB pore domain like"/>
    <property type="match status" value="1"/>
</dbReference>
<dbReference type="SUPFAM" id="SSF82693">
    <property type="entry name" value="Multidrug efflux transporter AcrB pore domain, PN1, PN2, PC1 and PC2 subdomains"/>
    <property type="match status" value="2"/>
</dbReference>
<dbReference type="InterPro" id="IPR001036">
    <property type="entry name" value="Acrflvin-R"/>
</dbReference>
<feature type="transmembrane region" description="Helical" evidence="1">
    <location>
        <begin position="533"/>
        <end position="550"/>
    </location>
</feature>
<feature type="transmembrane region" description="Helical" evidence="1">
    <location>
        <begin position="456"/>
        <end position="474"/>
    </location>
</feature>
<dbReference type="Gene3D" id="3.30.70.1440">
    <property type="entry name" value="Multidrug efflux transporter AcrB pore domain"/>
    <property type="match status" value="1"/>
</dbReference>
<feature type="transmembrane region" description="Helical" evidence="1">
    <location>
        <begin position="357"/>
        <end position="378"/>
    </location>
</feature>
<dbReference type="SUPFAM" id="SSF82866">
    <property type="entry name" value="Multidrug efflux transporter AcrB transmembrane domain"/>
    <property type="match status" value="2"/>
</dbReference>
<protein>
    <submittedName>
        <fullName evidence="2">Uncharacterized protein</fullName>
    </submittedName>
</protein>
<feature type="transmembrane region" description="Helical" evidence="1">
    <location>
        <begin position="12"/>
        <end position="30"/>
    </location>
</feature>
<accession>A0ABR9E9X2</accession>
<dbReference type="Proteomes" id="UP000615755">
    <property type="component" value="Unassembled WGS sequence"/>
</dbReference>
<dbReference type="PANTHER" id="PTHR32063:SF33">
    <property type="entry name" value="RND SUPERFAMILY EFFLUX PUMP PERMEASE COMPONENT"/>
    <property type="match status" value="1"/>
</dbReference>
<feature type="transmembrane region" description="Helical" evidence="1">
    <location>
        <begin position="920"/>
        <end position="941"/>
    </location>
</feature>
<dbReference type="Gene3D" id="3.30.2090.10">
    <property type="entry name" value="Multidrug efflux transporter AcrB TolC docking domain, DN and DC subdomains"/>
    <property type="match status" value="2"/>
</dbReference>
<dbReference type="PRINTS" id="PR00702">
    <property type="entry name" value="ACRIFLAVINRP"/>
</dbReference>
<dbReference type="RefSeq" id="WP_192507163.1">
    <property type="nucleotide sequence ID" value="NZ_AQGV01000012.1"/>
</dbReference>
<feature type="transmembrane region" description="Helical" evidence="1">
    <location>
        <begin position="962"/>
        <end position="981"/>
    </location>
</feature>
<keyword evidence="1" id="KW-0812">Transmembrane</keyword>
<dbReference type="EMBL" id="AQGV01000012">
    <property type="protein sequence ID" value="MBE0367786.1"/>
    <property type="molecule type" value="Genomic_DNA"/>
</dbReference>